<dbReference type="CDD" id="cd02224">
    <property type="entry name" value="cupin_SPO2919-like"/>
    <property type="match status" value="1"/>
</dbReference>
<keyword evidence="1" id="KW-0479">Metal-binding</keyword>
<evidence type="ECO:0000259" key="2">
    <source>
        <dbReference type="Pfam" id="PF07883"/>
    </source>
</evidence>
<dbReference type="GO" id="GO:0046872">
    <property type="term" value="F:metal ion binding"/>
    <property type="evidence" value="ECO:0007669"/>
    <property type="project" value="UniProtKB-KW"/>
</dbReference>
<dbReference type="KEGG" id="paro:CUV01_12160"/>
<dbReference type="AlphaFoldDB" id="A0A2K9EKV3"/>
<gene>
    <name evidence="3" type="ORF">CUV01_12160</name>
</gene>
<proteinExistence type="predicted"/>
<evidence type="ECO:0000313" key="3">
    <source>
        <dbReference type="EMBL" id="AUH34047.1"/>
    </source>
</evidence>
<organism evidence="3 4">
    <name type="scientific">Paracoccus tegillarcae</name>
    <dbReference type="NCBI Taxonomy" id="1529068"/>
    <lineage>
        <taxon>Bacteria</taxon>
        <taxon>Pseudomonadati</taxon>
        <taxon>Pseudomonadota</taxon>
        <taxon>Alphaproteobacteria</taxon>
        <taxon>Rhodobacterales</taxon>
        <taxon>Paracoccaceae</taxon>
        <taxon>Paracoccus</taxon>
    </lineage>
</organism>
<accession>A0A2K9EKV3</accession>
<dbReference type="Gene3D" id="2.60.120.10">
    <property type="entry name" value="Jelly Rolls"/>
    <property type="match status" value="1"/>
</dbReference>
<sequence>MWLGSRALSARPTVILRKGSVEGQQIFGSAPRTEERFGDVAGLKILGVNIVTLAPGEHSAQKHWHSGSDEFIMVLEGMATVIEDDAATQIGPGDMALWPAASEIGHQIVNRSQAPLRYLCAGTNPDAETVRYPDQGETLHWIRPDWHVQGDDGTVRRRGTE</sequence>
<feature type="domain" description="Cupin type-2" evidence="2">
    <location>
        <begin position="50"/>
        <end position="121"/>
    </location>
</feature>
<dbReference type="Proteomes" id="UP000233742">
    <property type="component" value="Chromosome"/>
</dbReference>
<dbReference type="InterPro" id="IPR014710">
    <property type="entry name" value="RmlC-like_jellyroll"/>
</dbReference>
<name>A0A2K9EKV3_9RHOB</name>
<dbReference type="EMBL" id="CP025408">
    <property type="protein sequence ID" value="AUH34047.1"/>
    <property type="molecule type" value="Genomic_DNA"/>
</dbReference>
<dbReference type="SUPFAM" id="SSF51182">
    <property type="entry name" value="RmlC-like cupins"/>
    <property type="match status" value="1"/>
</dbReference>
<dbReference type="InterPro" id="IPR013096">
    <property type="entry name" value="Cupin_2"/>
</dbReference>
<dbReference type="Pfam" id="PF07883">
    <property type="entry name" value="Cupin_2"/>
    <property type="match status" value="1"/>
</dbReference>
<keyword evidence="4" id="KW-1185">Reference proteome</keyword>
<dbReference type="InterPro" id="IPR051610">
    <property type="entry name" value="GPI/OXD"/>
</dbReference>
<dbReference type="PANTHER" id="PTHR35848:SF9">
    <property type="entry name" value="SLL1358 PROTEIN"/>
    <property type="match status" value="1"/>
</dbReference>
<protein>
    <submittedName>
        <fullName evidence="3">Cupin</fullName>
    </submittedName>
</protein>
<dbReference type="PANTHER" id="PTHR35848">
    <property type="entry name" value="OXALATE-BINDING PROTEIN"/>
    <property type="match status" value="1"/>
</dbReference>
<dbReference type="InterPro" id="IPR011051">
    <property type="entry name" value="RmlC_Cupin_sf"/>
</dbReference>
<reference evidence="3 4" key="1">
    <citation type="submission" date="2017-12" db="EMBL/GenBank/DDBJ databases">
        <authorList>
            <person name="Hurst M.R.H."/>
        </authorList>
    </citation>
    <scope>NUCLEOTIDE SEQUENCE [LARGE SCALE GENOMIC DNA]</scope>
    <source>
        <strain evidence="3 4">BM15</strain>
    </source>
</reference>
<evidence type="ECO:0000313" key="4">
    <source>
        <dbReference type="Proteomes" id="UP000233742"/>
    </source>
</evidence>
<evidence type="ECO:0000256" key="1">
    <source>
        <dbReference type="ARBA" id="ARBA00022723"/>
    </source>
</evidence>